<dbReference type="InterPro" id="IPR011990">
    <property type="entry name" value="TPR-like_helical_dom_sf"/>
</dbReference>
<dbReference type="Gene3D" id="1.10.287.180">
    <property type="entry name" value="Transcription elongation factor, GreA/GreB, N-terminal domain"/>
    <property type="match status" value="1"/>
</dbReference>
<dbReference type="KEGG" id="ock:EXM22_06115"/>
<keyword evidence="2" id="KW-0805">Transcription regulation</keyword>
<dbReference type="PANTHER" id="PTHR30437">
    <property type="entry name" value="TRANSCRIPTION ELONGATION FACTOR GREA"/>
    <property type="match status" value="1"/>
</dbReference>
<evidence type="ECO:0000256" key="2">
    <source>
        <dbReference type="ARBA" id="ARBA00023015"/>
    </source>
</evidence>
<evidence type="ECO:0000313" key="7">
    <source>
        <dbReference type="Proteomes" id="UP000324209"/>
    </source>
</evidence>
<keyword evidence="7" id="KW-1185">Reference proteome</keyword>
<dbReference type="InterPro" id="IPR036805">
    <property type="entry name" value="Tscrpt_elong_fac_GreA/B_N_sf"/>
</dbReference>
<dbReference type="Pfam" id="PF03449">
    <property type="entry name" value="GreA_GreB_N"/>
    <property type="match status" value="1"/>
</dbReference>
<name>A0A5C1QN33_9SPIO</name>
<gene>
    <name evidence="6" type="primary">greA</name>
    <name evidence="6" type="ORF">EXM22_06115</name>
</gene>
<keyword evidence="6" id="KW-0648">Protein biosynthesis</keyword>
<dbReference type="Proteomes" id="UP000324209">
    <property type="component" value="Chromosome"/>
</dbReference>
<dbReference type="InterPro" id="IPR036953">
    <property type="entry name" value="GreA/GreB_C_sf"/>
</dbReference>
<dbReference type="Pfam" id="PF01272">
    <property type="entry name" value="GreA_GreB"/>
    <property type="match status" value="1"/>
</dbReference>
<dbReference type="AlphaFoldDB" id="A0A5C1QN33"/>
<evidence type="ECO:0000259" key="4">
    <source>
        <dbReference type="Pfam" id="PF01272"/>
    </source>
</evidence>
<dbReference type="Gene3D" id="3.10.50.30">
    <property type="entry name" value="Transcription elongation factor, GreA/GreB, C-terminal domain"/>
    <property type="match status" value="1"/>
</dbReference>
<organism evidence="6 7">
    <name type="scientific">Oceanispirochaeta crateris</name>
    <dbReference type="NCBI Taxonomy" id="2518645"/>
    <lineage>
        <taxon>Bacteria</taxon>
        <taxon>Pseudomonadati</taxon>
        <taxon>Spirochaetota</taxon>
        <taxon>Spirochaetia</taxon>
        <taxon>Spirochaetales</taxon>
        <taxon>Spirochaetaceae</taxon>
        <taxon>Oceanispirochaeta</taxon>
    </lineage>
</organism>
<keyword evidence="3" id="KW-0804">Transcription</keyword>
<dbReference type="InterPro" id="IPR023459">
    <property type="entry name" value="Tscrpt_elong_fac_GreA/B_fam"/>
</dbReference>
<keyword evidence="6" id="KW-0251">Elongation factor</keyword>
<dbReference type="SUPFAM" id="SSF48452">
    <property type="entry name" value="TPR-like"/>
    <property type="match status" value="1"/>
</dbReference>
<reference evidence="6 7" key="1">
    <citation type="submission" date="2019-02" db="EMBL/GenBank/DDBJ databases">
        <title>Complete Genome Sequence and Methylome Analysis of free living Spirochaetas.</title>
        <authorList>
            <person name="Fomenkov A."/>
            <person name="Dubinina G."/>
            <person name="Leshcheva N."/>
            <person name="Mikheeva N."/>
            <person name="Grabovich M."/>
            <person name="Vincze T."/>
            <person name="Roberts R.J."/>
        </authorList>
    </citation>
    <scope>NUCLEOTIDE SEQUENCE [LARGE SCALE GENOMIC DNA]</scope>
    <source>
        <strain evidence="6 7">K2</strain>
    </source>
</reference>
<dbReference type="Gene3D" id="1.25.40.10">
    <property type="entry name" value="Tetratricopeptide repeat domain"/>
    <property type="match status" value="1"/>
</dbReference>
<evidence type="ECO:0000259" key="5">
    <source>
        <dbReference type="Pfam" id="PF03449"/>
    </source>
</evidence>
<dbReference type="OrthoDB" id="9808774at2"/>
<evidence type="ECO:0000256" key="1">
    <source>
        <dbReference type="ARBA" id="ARBA00008213"/>
    </source>
</evidence>
<feature type="domain" description="Transcription elongation factor GreA/GreB N-terminal" evidence="5">
    <location>
        <begin position="745"/>
        <end position="810"/>
    </location>
</feature>
<dbReference type="SUPFAM" id="SSF54534">
    <property type="entry name" value="FKBP-like"/>
    <property type="match status" value="1"/>
</dbReference>
<dbReference type="SUPFAM" id="SSF46557">
    <property type="entry name" value="GreA transcript cleavage protein, N-terminal domain"/>
    <property type="match status" value="1"/>
</dbReference>
<protein>
    <submittedName>
        <fullName evidence="6">Transcription elongation factor GreA</fullName>
    </submittedName>
</protein>
<dbReference type="InterPro" id="IPR018151">
    <property type="entry name" value="TF_GreA/GreB_CS"/>
</dbReference>
<dbReference type="NCBIfam" id="NF011309">
    <property type="entry name" value="PRK14720.1"/>
    <property type="match status" value="1"/>
</dbReference>
<sequence>MSDEMISKISDLLNEEKWTRAALSNYTIKNFEELDESVEEILSSNAQDEIRDLCEQHLDHSKNSIIALYISGIISLHKQQIDDSHLVELINIFSGNHKWNIVEFLCERILKFGENKMALKVLADCYANEDRLEDVHEIWERLIKIDYVEADIVKKLAEKKEADGKMDQAIAYYKKAIHRYINKNLFTNVRDIWGKLIELNLEDLEFFLLVEKKIAKTMSPEKSMILLEDLYPAIQSKEEWQTAIDVLKLILQYDSKNPWARKEIVNCYRSRFDGHSQLEEYIKLSNLNQSWRNITEAISDFEKHISFDAGNFVFHKTWGVGVIREIKGDQITIDFSTNRGHTMSLKMAVNALISLTKNHIWVLKSILPKQKLHDKVKKDIPWTLKTVIRSFDNAADMKRMKAELVPAVLTQGEWSSWSTEARRILKTDANFGNMPEKLDLFMVRDKPITFEEKTFNRFKAETNFFDRYQTILEFMRESDPDSDYFSEMFNYFTAFLKAANVNEHVVCSYLFITEIIKDYPFLNPGINYTFKEVFDDIEDLEFMFNSIQYPDLKRDFLTELKANIEDWHNYYIQLFPYYLNKSVVEDLLSSGFDSLVKEKLQDIMTHFREFREAFLWIARSAVDEPWFQSLGIPYEKILINMIHLLDITYRDISNKRNVTENKKLNRAIQTYLFKESRLENFILSGDEDTVSRLFTLLQDVKEMDVTVKLGIKQKIKEKYPNIKFLGEVEETPTTVASRALIVLENSLREKQKELKHILDVEVPKNSKEIGIAIEMGDLKENAEYKAGKEKQESLNIQVGKLKEGIEKAKVFDPSTLDLKKVSFGTKITLLNLNDESEEIFTILGPWESDPSNNVISYISPFGSAVMGTPLNKESKFTINDKDYSYKVTKIEKADLLN</sequence>
<dbReference type="GO" id="GO:0003746">
    <property type="term" value="F:translation elongation factor activity"/>
    <property type="evidence" value="ECO:0007669"/>
    <property type="project" value="UniProtKB-KW"/>
</dbReference>
<dbReference type="PANTHER" id="PTHR30437:SF4">
    <property type="entry name" value="TRANSCRIPTION ELONGATION FACTOR GREA"/>
    <property type="match status" value="1"/>
</dbReference>
<dbReference type="InterPro" id="IPR022691">
    <property type="entry name" value="Tscrpt_elong_fac_GreA/B_N"/>
</dbReference>
<proteinExistence type="inferred from homology"/>
<evidence type="ECO:0000313" key="6">
    <source>
        <dbReference type="EMBL" id="QEN07582.1"/>
    </source>
</evidence>
<dbReference type="GO" id="GO:0006354">
    <property type="term" value="P:DNA-templated transcription elongation"/>
    <property type="evidence" value="ECO:0007669"/>
    <property type="project" value="TreeGrafter"/>
</dbReference>
<accession>A0A5C1QN33</accession>
<dbReference type="PROSITE" id="PS00829">
    <property type="entry name" value="GREAB_1"/>
    <property type="match status" value="1"/>
</dbReference>
<comment type="similarity">
    <text evidence="1">Belongs to the GreA/GreB family.</text>
</comment>
<dbReference type="RefSeq" id="WP_149485662.1">
    <property type="nucleotide sequence ID" value="NZ_CP036150.1"/>
</dbReference>
<dbReference type="GO" id="GO:0003677">
    <property type="term" value="F:DNA binding"/>
    <property type="evidence" value="ECO:0007669"/>
    <property type="project" value="InterPro"/>
</dbReference>
<feature type="domain" description="Transcription elongation factor GreA/GreB C-terminal" evidence="4">
    <location>
        <begin position="819"/>
        <end position="891"/>
    </location>
</feature>
<dbReference type="GO" id="GO:0070063">
    <property type="term" value="F:RNA polymerase binding"/>
    <property type="evidence" value="ECO:0007669"/>
    <property type="project" value="InterPro"/>
</dbReference>
<evidence type="ECO:0000256" key="3">
    <source>
        <dbReference type="ARBA" id="ARBA00023163"/>
    </source>
</evidence>
<dbReference type="GO" id="GO:0032784">
    <property type="term" value="P:regulation of DNA-templated transcription elongation"/>
    <property type="evidence" value="ECO:0007669"/>
    <property type="project" value="InterPro"/>
</dbReference>
<dbReference type="InterPro" id="IPR001437">
    <property type="entry name" value="Tscrpt_elong_fac_GreA/B_C"/>
</dbReference>
<dbReference type="EMBL" id="CP036150">
    <property type="protein sequence ID" value="QEN07582.1"/>
    <property type="molecule type" value="Genomic_DNA"/>
</dbReference>